<reference evidence="1 2" key="1">
    <citation type="journal article" date="2017" name="Genome Biol. Evol.">
        <title>Phytophthora megakarya and P. palmivora, closely related causal agents of cacao black pod rot, underwent increases in genome sizes and gene numbers by different mechanisms.</title>
        <authorList>
            <person name="Ali S.S."/>
            <person name="Shao J."/>
            <person name="Lary D.J."/>
            <person name="Kronmiller B."/>
            <person name="Shen D."/>
            <person name="Strem M.D."/>
            <person name="Amoako-Attah I."/>
            <person name="Akrofi A.Y."/>
            <person name="Begoude B.A."/>
            <person name="Ten Hoopen G.M."/>
            <person name="Coulibaly K."/>
            <person name="Kebe B.I."/>
            <person name="Melnick R.L."/>
            <person name="Guiltinan M.J."/>
            <person name="Tyler B.M."/>
            <person name="Meinhardt L.W."/>
            <person name="Bailey B.A."/>
        </authorList>
    </citation>
    <scope>NUCLEOTIDE SEQUENCE [LARGE SCALE GENOMIC DNA]</scope>
    <source>
        <strain evidence="2">sbr112.9</strain>
    </source>
</reference>
<evidence type="ECO:0000313" key="2">
    <source>
        <dbReference type="Proteomes" id="UP000237271"/>
    </source>
</evidence>
<accession>A0A2P4X4N7</accession>
<dbReference type="EMBL" id="NCKW01016858">
    <property type="protein sequence ID" value="POM60517.1"/>
    <property type="molecule type" value="Genomic_DNA"/>
</dbReference>
<comment type="caution">
    <text evidence="1">The sequence shown here is derived from an EMBL/GenBank/DDBJ whole genome shotgun (WGS) entry which is preliminary data.</text>
</comment>
<gene>
    <name evidence="1" type="ORF">PHPALM_30616</name>
</gene>
<dbReference type="AlphaFoldDB" id="A0A2P4X4N7"/>
<proteinExistence type="predicted"/>
<dbReference type="Proteomes" id="UP000237271">
    <property type="component" value="Unassembled WGS sequence"/>
</dbReference>
<keyword evidence="2" id="KW-1185">Reference proteome</keyword>
<evidence type="ECO:0000313" key="1">
    <source>
        <dbReference type="EMBL" id="POM60517.1"/>
    </source>
</evidence>
<name>A0A2P4X4N7_9STRA</name>
<organism evidence="1 2">
    <name type="scientific">Phytophthora palmivora</name>
    <dbReference type="NCBI Taxonomy" id="4796"/>
    <lineage>
        <taxon>Eukaryota</taxon>
        <taxon>Sar</taxon>
        <taxon>Stramenopiles</taxon>
        <taxon>Oomycota</taxon>
        <taxon>Peronosporomycetes</taxon>
        <taxon>Peronosporales</taxon>
        <taxon>Peronosporaceae</taxon>
        <taxon>Phytophthora</taxon>
    </lineage>
</organism>
<sequence length="177" mass="19938">MLPVVEFAMNNAVHASTGFIPFYVNGLTHPRVPLTLSPFYGTHVTRWLKAKTFKRNKRMQEAEEILCGLQDEVASSLNIRVLHSRHAVCLMAPKSRNTLRDLVCDLVDMVLSLIQVIRKAGELDRHPVTKSAVLFELTLHRAPEAAVAPSTDSSVRSRFPVLERDDDVLVRAQELDR</sequence>
<protein>
    <submittedName>
        <fullName evidence="1">Pol protein</fullName>
    </submittedName>
</protein>